<dbReference type="InterPro" id="IPR000014">
    <property type="entry name" value="PAS"/>
</dbReference>
<dbReference type="PANTHER" id="PTHR44757:SF2">
    <property type="entry name" value="BIOFILM ARCHITECTURE MAINTENANCE PROTEIN MBAA"/>
    <property type="match status" value="1"/>
</dbReference>
<name>A0A2M7T5M2_9ACTN</name>
<dbReference type="SMART" id="SM00091">
    <property type="entry name" value="PAS"/>
    <property type="match status" value="4"/>
</dbReference>
<dbReference type="InterPro" id="IPR001610">
    <property type="entry name" value="PAC"/>
</dbReference>
<evidence type="ECO:0000313" key="4">
    <source>
        <dbReference type="Proteomes" id="UP000230956"/>
    </source>
</evidence>
<dbReference type="AlphaFoldDB" id="A0A2M7T5M2"/>
<dbReference type="RefSeq" id="WP_286977459.1">
    <property type="nucleotide sequence ID" value="NZ_PFKS01000211.1"/>
</dbReference>
<reference evidence="4" key="1">
    <citation type="submission" date="2017-09" db="EMBL/GenBank/DDBJ databases">
        <title>Depth-based differentiation of microbial function through sediment-hosted aquifers and enrichment of novel symbionts in the deep terrestrial subsurface.</title>
        <authorList>
            <person name="Probst A.J."/>
            <person name="Ladd B."/>
            <person name="Jarett J.K."/>
            <person name="Geller-Mcgrath D.E."/>
            <person name="Sieber C.M.K."/>
            <person name="Emerson J.B."/>
            <person name="Anantharaman K."/>
            <person name="Thomas B.C."/>
            <person name="Malmstrom R."/>
            <person name="Stieglmeier M."/>
            <person name="Klingl A."/>
            <person name="Woyke T."/>
            <person name="Ryan C.M."/>
            <person name="Banfield J.F."/>
        </authorList>
    </citation>
    <scope>NUCLEOTIDE SEQUENCE [LARGE SCALE GENOMIC DNA]</scope>
</reference>
<comment type="caution">
    <text evidence="3">The sequence shown here is derived from an EMBL/GenBank/DDBJ whole genome shotgun (WGS) entry which is preliminary data.</text>
</comment>
<gene>
    <name evidence="3" type="ORF">COY37_10200</name>
</gene>
<dbReference type="InterPro" id="IPR035965">
    <property type="entry name" value="PAS-like_dom_sf"/>
</dbReference>
<dbReference type="InterPro" id="IPR013767">
    <property type="entry name" value="PAS_fold"/>
</dbReference>
<protein>
    <recommendedName>
        <fullName evidence="5">PAS domain S-box protein</fullName>
    </recommendedName>
</protein>
<accession>A0A2M7T5M2</accession>
<proteinExistence type="predicted"/>
<dbReference type="PROSITE" id="PS50113">
    <property type="entry name" value="PAC"/>
    <property type="match status" value="2"/>
</dbReference>
<dbReference type="InterPro" id="IPR013656">
    <property type="entry name" value="PAS_4"/>
</dbReference>
<dbReference type="PROSITE" id="PS50112">
    <property type="entry name" value="PAS"/>
    <property type="match status" value="4"/>
</dbReference>
<feature type="domain" description="PAC" evidence="2">
    <location>
        <begin position="214"/>
        <end position="266"/>
    </location>
</feature>
<dbReference type="EMBL" id="PFNG01000237">
    <property type="protein sequence ID" value="PIZ35511.1"/>
    <property type="molecule type" value="Genomic_DNA"/>
</dbReference>
<feature type="domain" description="PAC" evidence="2">
    <location>
        <begin position="86"/>
        <end position="138"/>
    </location>
</feature>
<feature type="domain" description="PAS" evidence="1">
    <location>
        <begin position="139"/>
        <end position="210"/>
    </location>
</feature>
<dbReference type="Gene3D" id="3.30.450.20">
    <property type="entry name" value="PAS domain"/>
    <property type="match status" value="4"/>
</dbReference>
<dbReference type="Pfam" id="PF08448">
    <property type="entry name" value="PAS_4"/>
    <property type="match status" value="2"/>
</dbReference>
<dbReference type="PANTHER" id="PTHR44757">
    <property type="entry name" value="DIGUANYLATE CYCLASE DGCP"/>
    <property type="match status" value="1"/>
</dbReference>
<sequence>MEEVASREQLERAIETIPNAVVIMDKDGRIIFANAAAEAIFDLARKDIIGRAYSDLAFKVTTIDGKPIPKEEHPFFKVMRTAEPIYNFEYVHEHPDGTRIIVSADVVPLYDKKGAVVGLVASLTDITERKKAEEELKESERRFRTMLEEVSLVAVILDTQGKITFVNGFLLNLTGWQKDEVIGKDWFDTFIPPEQRDEIRRFFFESIAKGEILPHYENDIVTSWDERRTLSFTNVLLRDSRGRILGTASIGHDITAEKQAAEDIRESRKQVLDILESITDGFFAVDNDWRFTYVNHKAEQLLGKRKEEILFKSMWDAFPEVVGTTFYKEFNRAKEEMIPISFEEFYPPLNKWFEVHVYPYKNGLSGYFDDIGQRKRTEEALRASEKKLRDITSALGEGIFVLNGDGRLTFMNSEAERLLGWTEAELLGKDVH</sequence>
<feature type="domain" description="PAS" evidence="1">
    <location>
        <begin position="6"/>
        <end position="51"/>
    </location>
</feature>
<dbReference type="NCBIfam" id="TIGR00229">
    <property type="entry name" value="sensory_box"/>
    <property type="match status" value="4"/>
</dbReference>
<evidence type="ECO:0000313" key="3">
    <source>
        <dbReference type="EMBL" id="PIZ35511.1"/>
    </source>
</evidence>
<evidence type="ECO:0008006" key="5">
    <source>
        <dbReference type="Google" id="ProtNLM"/>
    </source>
</evidence>
<evidence type="ECO:0000259" key="2">
    <source>
        <dbReference type="PROSITE" id="PS50113"/>
    </source>
</evidence>
<organism evidence="3 4">
    <name type="scientific">Candidatus Aquicultor secundus</name>
    <dbReference type="NCBI Taxonomy" id="1973895"/>
    <lineage>
        <taxon>Bacteria</taxon>
        <taxon>Bacillati</taxon>
        <taxon>Actinomycetota</taxon>
        <taxon>Candidatus Aquicultoria</taxon>
        <taxon>Candidatus Aquicultorales</taxon>
        <taxon>Candidatus Aquicultoraceae</taxon>
        <taxon>Candidatus Aquicultor</taxon>
    </lineage>
</organism>
<dbReference type="CDD" id="cd00130">
    <property type="entry name" value="PAS"/>
    <property type="match status" value="4"/>
</dbReference>
<feature type="domain" description="PAS" evidence="1">
    <location>
        <begin position="267"/>
        <end position="310"/>
    </location>
</feature>
<dbReference type="SMART" id="SM00086">
    <property type="entry name" value="PAC"/>
    <property type="match status" value="2"/>
</dbReference>
<feature type="domain" description="PAS" evidence="1">
    <location>
        <begin position="384"/>
        <end position="432"/>
    </location>
</feature>
<dbReference type="GO" id="GO:0006355">
    <property type="term" value="P:regulation of DNA-templated transcription"/>
    <property type="evidence" value="ECO:0007669"/>
    <property type="project" value="InterPro"/>
</dbReference>
<dbReference type="Pfam" id="PF00989">
    <property type="entry name" value="PAS"/>
    <property type="match status" value="1"/>
</dbReference>
<evidence type="ECO:0000259" key="1">
    <source>
        <dbReference type="PROSITE" id="PS50112"/>
    </source>
</evidence>
<dbReference type="InterPro" id="IPR000700">
    <property type="entry name" value="PAS-assoc_C"/>
</dbReference>
<dbReference type="InterPro" id="IPR052155">
    <property type="entry name" value="Biofilm_reg_signaling"/>
</dbReference>
<dbReference type="Proteomes" id="UP000230956">
    <property type="component" value="Unassembled WGS sequence"/>
</dbReference>
<dbReference type="SUPFAM" id="SSF55785">
    <property type="entry name" value="PYP-like sensor domain (PAS domain)"/>
    <property type="match status" value="4"/>
</dbReference>
<dbReference type="Pfam" id="PF13426">
    <property type="entry name" value="PAS_9"/>
    <property type="match status" value="1"/>
</dbReference>
<feature type="non-terminal residue" evidence="3">
    <location>
        <position position="432"/>
    </location>
</feature>